<dbReference type="Proteomes" id="UP000784294">
    <property type="component" value="Unassembled WGS sequence"/>
</dbReference>
<evidence type="ECO:0000256" key="1">
    <source>
        <dbReference type="SAM" id="MobiDB-lite"/>
    </source>
</evidence>
<accession>A0A448X3M2</accession>
<protein>
    <submittedName>
        <fullName evidence="2">Uncharacterized protein</fullName>
    </submittedName>
</protein>
<organism evidence="2 3">
    <name type="scientific">Protopolystoma xenopodis</name>
    <dbReference type="NCBI Taxonomy" id="117903"/>
    <lineage>
        <taxon>Eukaryota</taxon>
        <taxon>Metazoa</taxon>
        <taxon>Spiralia</taxon>
        <taxon>Lophotrochozoa</taxon>
        <taxon>Platyhelminthes</taxon>
        <taxon>Monogenea</taxon>
        <taxon>Polyopisthocotylea</taxon>
        <taxon>Polystomatidea</taxon>
        <taxon>Polystomatidae</taxon>
        <taxon>Protopolystoma</taxon>
    </lineage>
</organism>
<proteinExistence type="predicted"/>
<name>A0A448X3M2_9PLAT</name>
<dbReference type="EMBL" id="CAAALY010085447">
    <property type="protein sequence ID" value="VEL27181.1"/>
    <property type="molecule type" value="Genomic_DNA"/>
</dbReference>
<sequence length="303" mass="32369">MHAIDANLAVPSRSSSPKRLSTLRLMSKWCRSSAHESAVASAGSSLASRCTSRVLARVPASTPFCRPCSLSTQPCSAPAGLLTFAESHLPAAGGYSNLSLSSTESAAHRGFGGLSSSPVCQECLKARLGSAVLDSARSAEPESAKPSEADEEVEAVRLVEAPVRENYALGRCDEACDAWRQLERRRPKPGKSVGCQATEEMAKSEGSLFRDVQMTLGSGLCLEPGHLPPISELRCPSRLPQPLRSDGSRRSEDETEDVCHGTLGQAWRDEAQSDGRLYALRSETSRPLAMSVWLTAILSEGPM</sequence>
<dbReference type="AlphaFoldDB" id="A0A448X3M2"/>
<evidence type="ECO:0000313" key="2">
    <source>
        <dbReference type="EMBL" id="VEL27181.1"/>
    </source>
</evidence>
<reference evidence="2" key="1">
    <citation type="submission" date="2018-11" db="EMBL/GenBank/DDBJ databases">
        <authorList>
            <consortium name="Pathogen Informatics"/>
        </authorList>
    </citation>
    <scope>NUCLEOTIDE SEQUENCE</scope>
</reference>
<evidence type="ECO:0000313" key="3">
    <source>
        <dbReference type="Proteomes" id="UP000784294"/>
    </source>
</evidence>
<comment type="caution">
    <text evidence="2">The sequence shown here is derived from an EMBL/GenBank/DDBJ whole genome shotgun (WGS) entry which is preliminary data.</text>
</comment>
<gene>
    <name evidence="2" type="ORF">PXEA_LOCUS20621</name>
</gene>
<feature type="region of interest" description="Disordered" evidence="1">
    <location>
        <begin position="231"/>
        <end position="258"/>
    </location>
</feature>
<keyword evidence="3" id="KW-1185">Reference proteome</keyword>